<comment type="caution">
    <text evidence="8">The sequence shown here is derived from an EMBL/GenBank/DDBJ whole genome shotgun (WGS) entry which is preliminary data.</text>
</comment>
<evidence type="ECO:0000256" key="4">
    <source>
        <dbReference type="ARBA" id="ARBA00022989"/>
    </source>
</evidence>
<dbReference type="InterPro" id="IPR036259">
    <property type="entry name" value="MFS_trans_sf"/>
</dbReference>
<gene>
    <name evidence="8" type="ORF">GQ43DRAFT_362535</name>
</gene>
<dbReference type="InterPro" id="IPR020846">
    <property type="entry name" value="MFS_dom"/>
</dbReference>
<keyword evidence="9" id="KW-1185">Reference proteome</keyword>
<dbReference type="PANTHER" id="PTHR23504:SF6">
    <property type="entry name" value="MULTIDRUG TRANSPORTER, PUTATIVE (AFU_ORTHOLOGUE AFUA_4G08740)-RELATED"/>
    <property type="match status" value="1"/>
</dbReference>
<keyword evidence="2" id="KW-0813">Transport</keyword>
<protein>
    <submittedName>
        <fullName evidence="8">MFS general substrate transporter</fullName>
    </submittedName>
</protein>
<comment type="subcellular location">
    <subcellularLocation>
        <location evidence="1">Membrane</location>
        <topology evidence="1">Multi-pass membrane protein</topology>
    </subcellularLocation>
</comment>
<dbReference type="GO" id="GO:0016020">
    <property type="term" value="C:membrane"/>
    <property type="evidence" value="ECO:0007669"/>
    <property type="project" value="UniProtKB-SubCell"/>
</dbReference>
<dbReference type="Pfam" id="PF07690">
    <property type="entry name" value="MFS_1"/>
    <property type="match status" value="1"/>
</dbReference>
<feature type="transmembrane region" description="Helical" evidence="6">
    <location>
        <begin position="554"/>
        <end position="576"/>
    </location>
</feature>
<evidence type="ECO:0000313" key="9">
    <source>
        <dbReference type="Proteomes" id="UP000799536"/>
    </source>
</evidence>
<feature type="transmembrane region" description="Helical" evidence="6">
    <location>
        <begin position="169"/>
        <end position="189"/>
    </location>
</feature>
<sequence>MLSNDGDSSDIKNIDCRGNDDEWASRRQRNSLIKSTRHGTALPHVDNRGQQFALKDNKPVSWRSLPRKDQLLILSLARLSEPLTQTSLGTYLFYQLKSFDPSLPDSTVSFQAGLIQAAFPGMQFLTAMLWGRYADSEYGGRKKVILLGLLGTMLSVLGFGFSQSYSTAIFFRCLGGILNGNIGVMRTMISEIIKEKKYQSRAFLLLPMTFNIGVIMGPILGGLLADPLKTYPSLFGPGSAIGGEHGVYWMAKWPYALPNIMSAIFLFSSALAVAFFLEETSESVKHKRDYGLMVGNWIRKHIFRQNMSSRYSVLAADEAFAAQSVLEFEMQTTSISASTDTVQAKEPIIRPKLPFRRIWTPNLIMTLISHGIAALHIGTFNSLWHVYLAAPRFNPEHPHPPGYKPHGFHFTGGLGLAPSRIGIALAVLGVIGITMQILLYPRLSHHLGTTRSNRIFLCLFPIAYLLTPFLSIVPSSTIAPAGASGFLVWVAIGTVLFIQVSARTFVMPATTILVNNCCPHPSVLGTVHGLGQSVSSMTRTFGPIMWGYIFGRGLSLGIVGLAWWTLACVAAVGAVAGRFVEDGDGHGILLEGEVRGVDGVVRRVDG</sequence>
<keyword evidence="5 6" id="KW-0472">Membrane</keyword>
<feature type="transmembrane region" description="Helical" evidence="6">
    <location>
        <begin position="255"/>
        <end position="277"/>
    </location>
</feature>
<feature type="transmembrane region" description="Helical" evidence="6">
    <location>
        <begin position="455"/>
        <end position="472"/>
    </location>
</feature>
<dbReference type="InterPro" id="IPR001958">
    <property type="entry name" value="Tet-R_TetA/multi-R_MdtG-like"/>
</dbReference>
<dbReference type="PRINTS" id="PR01035">
    <property type="entry name" value="TCRTETA"/>
</dbReference>
<dbReference type="PANTHER" id="PTHR23504">
    <property type="entry name" value="MAJOR FACILITATOR SUPERFAMILY DOMAIN-CONTAINING PROTEIN 10"/>
    <property type="match status" value="1"/>
</dbReference>
<dbReference type="OrthoDB" id="10262656at2759"/>
<dbReference type="SUPFAM" id="SSF103473">
    <property type="entry name" value="MFS general substrate transporter"/>
    <property type="match status" value="1"/>
</dbReference>
<dbReference type="EMBL" id="ML993857">
    <property type="protein sequence ID" value="KAF2205348.1"/>
    <property type="molecule type" value="Genomic_DNA"/>
</dbReference>
<accession>A0A9P4JZG0</accession>
<evidence type="ECO:0000256" key="6">
    <source>
        <dbReference type="SAM" id="Phobius"/>
    </source>
</evidence>
<evidence type="ECO:0000259" key="7">
    <source>
        <dbReference type="PROSITE" id="PS50850"/>
    </source>
</evidence>
<evidence type="ECO:0000256" key="1">
    <source>
        <dbReference type="ARBA" id="ARBA00004141"/>
    </source>
</evidence>
<evidence type="ECO:0000256" key="3">
    <source>
        <dbReference type="ARBA" id="ARBA00022692"/>
    </source>
</evidence>
<proteinExistence type="predicted"/>
<organism evidence="8 9">
    <name type="scientific">Delitschia confertaspora ATCC 74209</name>
    <dbReference type="NCBI Taxonomy" id="1513339"/>
    <lineage>
        <taxon>Eukaryota</taxon>
        <taxon>Fungi</taxon>
        <taxon>Dikarya</taxon>
        <taxon>Ascomycota</taxon>
        <taxon>Pezizomycotina</taxon>
        <taxon>Dothideomycetes</taxon>
        <taxon>Pleosporomycetidae</taxon>
        <taxon>Pleosporales</taxon>
        <taxon>Delitschiaceae</taxon>
        <taxon>Delitschia</taxon>
    </lineage>
</organism>
<evidence type="ECO:0000256" key="2">
    <source>
        <dbReference type="ARBA" id="ARBA00022448"/>
    </source>
</evidence>
<dbReference type="InterPro" id="IPR011701">
    <property type="entry name" value="MFS"/>
</dbReference>
<dbReference type="AlphaFoldDB" id="A0A9P4JZG0"/>
<feature type="transmembrane region" description="Helical" evidence="6">
    <location>
        <begin position="478"/>
        <end position="498"/>
    </location>
</feature>
<feature type="transmembrane region" description="Helical" evidence="6">
    <location>
        <begin position="358"/>
        <end position="378"/>
    </location>
</feature>
<evidence type="ECO:0000313" key="8">
    <source>
        <dbReference type="EMBL" id="KAF2205348.1"/>
    </source>
</evidence>
<feature type="domain" description="Major facilitator superfamily (MFS) profile" evidence="7">
    <location>
        <begin position="70"/>
        <end position="585"/>
    </location>
</feature>
<evidence type="ECO:0000256" key="5">
    <source>
        <dbReference type="ARBA" id="ARBA00023136"/>
    </source>
</evidence>
<feature type="transmembrane region" description="Helical" evidence="6">
    <location>
        <begin position="114"/>
        <end position="132"/>
    </location>
</feature>
<feature type="transmembrane region" description="Helical" evidence="6">
    <location>
        <begin position="201"/>
        <end position="225"/>
    </location>
</feature>
<dbReference type="Gene3D" id="1.20.1250.20">
    <property type="entry name" value="MFS general substrate transporter like domains"/>
    <property type="match status" value="1"/>
</dbReference>
<dbReference type="GO" id="GO:0022857">
    <property type="term" value="F:transmembrane transporter activity"/>
    <property type="evidence" value="ECO:0007669"/>
    <property type="project" value="InterPro"/>
</dbReference>
<keyword evidence="3 6" id="KW-0812">Transmembrane</keyword>
<keyword evidence="4 6" id="KW-1133">Transmembrane helix</keyword>
<dbReference type="Proteomes" id="UP000799536">
    <property type="component" value="Unassembled WGS sequence"/>
</dbReference>
<feature type="transmembrane region" description="Helical" evidence="6">
    <location>
        <begin position="421"/>
        <end position="443"/>
    </location>
</feature>
<feature type="transmembrane region" description="Helical" evidence="6">
    <location>
        <begin position="144"/>
        <end position="163"/>
    </location>
</feature>
<name>A0A9P4JZG0_9PLEO</name>
<dbReference type="PROSITE" id="PS50850">
    <property type="entry name" value="MFS"/>
    <property type="match status" value="1"/>
</dbReference>
<reference evidence="8" key="1">
    <citation type="journal article" date="2020" name="Stud. Mycol.">
        <title>101 Dothideomycetes genomes: a test case for predicting lifestyles and emergence of pathogens.</title>
        <authorList>
            <person name="Haridas S."/>
            <person name="Albert R."/>
            <person name="Binder M."/>
            <person name="Bloem J."/>
            <person name="Labutti K."/>
            <person name="Salamov A."/>
            <person name="Andreopoulos B."/>
            <person name="Baker S."/>
            <person name="Barry K."/>
            <person name="Bills G."/>
            <person name="Bluhm B."/>
            <person name="Cannon C."/>
            <person name="Castanera R."/>
            <person name="Culley D."/>
            <person name="Daum C."/>
            <person name="Ezra D."/>
            <person name="Gonzalez J."/>
            <person name="Henrissat B."/>
            <person name="Kuo A."/>
            <person name="Liang C."/>
            <person name="Lipzen A."/>
            <person name="Lutzoni F."/>
            <person name="Magnuson J."/>
            <person name="Mondo S."/>
            <person name="Nolan M."/>
            <person name="Ohm R."/>
            <person name="Pangilinan J."/>
            <person name="Park H.-J."/>
            <person name="Ramirez L."/>
            <person name="Alfaro M."/>
            <person name="Sun H."/>
            <person name="Tritt A."/>
            <person name="Yoshinaga Y."/>
            <person name="Zwiers L.-H."/>
            <person name="Turgeon B."/>
            <person name="Goodwin S."/>
            <person name="Spatafora J."/>
            <person name="Crous P."/>
            <person name="Grigoriev I."/>
        </authorList>
    </citation>
    <scope>NUCLEOTIDE SEQUENCE</scope>
    <source>
        <strain evidence="8">ATCC 74209</strain>
    </source>
</reference>